<dbReference type="Proteomes" id="UP001428341">
    <property type="component" value="Unassembled WGS sequence"/>
</dbReference>
<keyword evidence="4" id="KW-1185">Reference proteome</keyword>
<accession>A0AAP0MJU6</accession>
<keyword evidence="2" id="KW-1133">Transmembrane helix</keyword>
<keyword evidence="2" id="KW-0812">Transmembrane</keyword>
<organism evidence="3 4">
    <name type="scientific">Citrus x changshan-huyou</name>
    <dbReference type="NCBI Taxonomy" id="2935761"/>
    <lineage>
        <taxon>Eukaryota</taxon>
        <taxon>Viridiplantae</taxon>
        <taxon>Streptophyta</taxon>
        <taxon>Embryophyta</taxon>
        <taxon>Tracheophyta</taxon>
        <taxon>Spermatophyta</taxon>
        <taxon>Magnoliopsida</taxon>
        <taxon>eudicotyledons</taxon>
        <taxon>Gunneridae</taxon>
        <taxon>Pentapetalae</taxon>
        <taxon>rosids</taxon>
        <taxon>malvids</taxon>
        <taxon>Sapindales</taxon>
        <taxon>Rutaceae</taxon>
        <taxon>Aurantioideae</taxon>
        <taxon>Citrus</taxon>
    </lineage>
</organism>
<reference evidence="3 4" key="1">
    <citation type="submission" date="2024-05" db="EMBL/GenBank/DDBJ databases">
        <title>Haplotype-resolved chromosome-level genome assembly of Huyou (Citrus changshanensis).</title>
        <authorList>
            <person name="Miao C."/>
            <person name="Chen W."/>
            <person name="Wu Y."/>
            <person name="Wang L."/>
            <person name="Zhao S."/>
            <person name="Grierson D."/>
            <person name="Xu C."/>
            <person name="Chen K."/>
        </authorList>
    </citation>
    <scope>NUCLEOTIDE SEQUENCE [LARGE SCALE GENOMIC DNA]</scope>
    <source>
        <strain evidence="3">01-14</strain>
        <tissue evidence="3">Leaf</tissue>
    </source>
</reference>
<comment type="caution">
    <text evidence="3">The sequence shown here is derived from an EMBL/GenBank/DDBJ whole genome shotgun (WGS) entry which is preliminary data.</text>
</comment>
<sequence>MEEQDCDASNCLGDPNSPYEGNKQVPLDVLMQPLPVDNWTNLERLLLFILICFEHLLLLNLPTRQFLARRTEMVHSR</sequence>
<feature type="transmembrane region" description="Helical" evidence="2">
    <location>
        <begin position="45"/>
        <end position="63"/>
    </location>
</feature>
<evidence type="ECO:0000256" key="2">
    <source>
        <dbReference type="SAM" id="Phobius"/>
    </source>
</evidence>
<evidence type="ECO:0000256" key="1">
    <source>
        <dbReference type="SAM" id="MobiDB-lite"/>
    </source>
</evidence>
<keyword evidence="2" id="KW-0472">Membrane</keyword>
<proteinExistence type="predicted"/>
<protein>
    <submittedName>
        <fullName evidence="3">Uncharacterized protein</fullName>
    </submittedName>
</protein>
<dbReference type="EMBL" id="JBCGBO010000003">
    <property type="protein sequence ID" value="KAK9213792.1"/>
    <property type="molecule type" value="Genomic_DNA"/>
</dbReference>
<gene>
    <name evidence="3" type="ORF">WN944_005777</name>
</gene>
<evidence type="ECO:0000313" key="3">
    <source>
        <dbReference type="EMBL" id="KAK9213792.1"/>
    </source>
</evidence>
<feature type="region of interest" description="Disordered" evidence="1">
    <location>
        <begin position="1"/>
        <end position="21"/>
    </location>
</feature>
<dbReference type="AlphaFoldDB" id="A0AAP0MJU6"/>
<evidence type="ECO:0000313" key="4">
    <source>
        <dbReference type="Proteomes" id="UP001428341"/>
    </source>
</evidence>
<name>A0AAP0MJU6_9ROSI</name>